<dbReference type="Proteomes" id="UP000199310">
    <property type="component" value="Unassembled WGS sequence"/>
</dbReference>
<dbReference type="EMBL" id="FOJG01000002">
    <property type="protein sequence ID" value="SEW50619.1"/>
    <property type="molecule type" value="Genomic_DNA"/>
</dbReference>
<protein>
    <submittedName>
        <fullName evidence="1">Uncharacterized protein</fullName>
    </submittedName>
</protein>
<gene>
    <name evidence="1" type="ORF">SAMN04488122_3894</name>
</gene>
<name>A0A1I0S5U3_9BACT</name>
<dbReference type="AlphaFoldDB" id="A0A1I0S5U3"/>
<sequence>MNELPASAITKTATSIPFHEIPGDQSASFFMRLIFISHKIKGNEHAGTDTEYTIYCITDAHKHTELTGLKCFDKLNDLSVQPVHKGIMYRKRRLSQEQH</sequence>
<accession>A0A1I0S5U3</accession>
<keyword evidence="2" id="KW-1185">Reference proteome</keyword>
<reference evidence="2" key="1">
    <citation type="submission" date="2016-10" db="EMBL/GenBank/DDBJ databases">
        <authorList>
            <person name="Varghese N."/>
            <person name="Submissions S."/>
        </authorList>
    </citation>
    <scope>NUCLEOTIDE SEQUENCE [LARGE SCALE GENOMIC DNA]</scope>
    <source>
        <strain evidence="2">DSM 3695</strain>
    </source>
</reference>
<proteinExistence type="predicted"/>
<organism evidence="1 2">
    <name type="scientific">Chitinophaga arvensicola</name>
    <dbReference type="NCBI Taxonomy" id="29529"/>
    <lineage>
        <taxon>Bacteria</taxon>
        <taxon>Pseudomonadati</taxon>
        <taxon>Bacteroidota</taxon>
        <taxon>Chitinophagia</taxon>
        <taxon>Chitinophagales</taxon>
        <taxon>Chitinophagaceae</taxon>
        <taxon>Chitinophaga</taxon>
    </lineage>
</organism>
<evidence type="ECO:0000313" key="2">
    <source>
        <dbReference type="Proteomes" id="UP000199310"/>
    </source>
</evidence>
<evidence type="ECO:0000313" key="1">
    <source>
        <dbReference type="EMBL" id="SEW50619.1"/>
    </source>
</evidence>